<dbReference type="InterPro" id="IPR038261">
    <property type="entry name" value="GPP34-like_sf"/>
</dbReference>
<evidence type="ECO:0000313" key="6">
    <source>
        <dbReference type="Proteomes" id="UP001597183"/>
    </source>
</evidence>
<dbReference type="Pfam" id="PF05719">
    <property type="entry name" value="GPP34"/>
    <property type="match status" value="1"/>
</dbReference>
<name>A0ABW4A721_9ACTN</name>
<keyword evidence="3" id="KW-0446">Lipid-binding</keyword>
<comment type="caution">
    <text evidence="5">The sequence shown here is derived from an EMBL/GenBank/DDBJ whole genome shotgun (WGS) entry which is preliminary data.</text>
</comment>
<protein>
    <submittedName>
        <fullName evidence="5">GPP34 family phosphoprotein</fullName>
    </submittedName>
</protein>
<dbReference type="InterPro" id="IPR008628">
    <property type="entry name" value="GPP34-like"/>
</dbReference>
<keyword evidence="6" id="KW-1185">Reference proteome</keyword>
<sequence>MSVPGSLAQRMFLLAHDPDKGRVRVGTNLGAMIRAAALTDLYLNGHLTDERGRAALAPRRPVADPVLNALLDEIEGSRPRKWQSWVDRRQHATVVAVRAQLGAGGWARVEPYRILGIFPATRVTPRDPRVRKELLRRVRAALKEPVGRVEPADAALVAIVSAGDLGLVLDRKARREAKRRIQELTDLSGPVGPALRKSIEASAAGAAG</sequence>
<comment type="subcellular location">
    <subcellularLocation>
        <location evidence="1">Golgi apparatus membrane</location>
        <topology evidence="1">Peripheral membrane protein</topology>
        <orientation evidence="1">Cytoplasmic side</orientation>
    </subcellularLocation>
</comment>
<dbReference type="EMBL" id="JBHTMK010000015">
    <property type="protein sequence ID" value="MFD1366045.1"/>
    <property type="molecule type" value="Genomic_DNA"/>
</dbReference>
<reference evidence="6" key="1">
    <citation type="journal article" date="2019" name="Int. J. Syst. Evol. Microbiol.">
        <title>The Global Catalogue of Microorganisms (GCM) 10K type strain sequencing project: providing services to taxonomists for standard genome sequencing and annotation.</title>
        <authorList>
            <consortium name="The Broad Institute Genomics Platform"/>
            <consortium name="The Broad Institute Genome Sequencing Center for Infectious Disease"/>
            <person name="Wu L."/>
            <person name="Ma J."/>
        </authorList>
    </citation>
    <scope>NUCLEOTIDE SEQUENCE [LARGE SCALE GENOMIC DNA]</scope>
    <source>
        <strain evidence="6">CCM 7526</strain>
    </source>
</reference>
<keyword evidence="4" id="KW-0472">Membrane</keyword>
<dbReference type="RefSeq" id="WP_317794793.1">
    <property type="nucleotide sequence ID" value="NZ_AP028461.1"/>
</dbReference>
<evidence type="ECO:0000256" key="1">
    <source>
        <dbReference type="ARBA" id="ARBA00004255"/>
    </source>
</evidence>
<organism evidence="5 6">
    <name type="scientific">Actinoplanes sichuanensis</name>
    <dbReference type="NCBI Taxonomy" id="512349"/>
    <lineage>
        <taxon>Bacteria</taxon>
        <taxon>Bacillati</taxon>
        <taxon>Actinomycetota</taxon>
        <taxon>Actinomycetes</taxon>
        <taxon>Micromonosporales</taxon>
        <taxon>Micromonosporaceae</taxon>
        <taxon>Actinoplanes</taxon>
    </lineage>
</organism>
<evidence type="ECO:0000256" key="2">
    <source>
        <dbReference type="ARBA" id="ARBA00023034"/>
    </source>
</evidence>
<evidence type="ECO:0000256" key="3">
    <source>
        <dbReference type="ARBA" id="ARBA00023121"/>
    </source>
</evidence>
<proteinExistence type="predicted"/>
<dbReference type="Proteomes" id="UP001597183">
    <property type="component" value="Unassembled WGS sequence"/>
</dbReference>
<evidence type="ECO:0000313" key="5">
    <source>
        <dbReference type="EMBL" id="MFD1366045.1"/>
    </source>
</evidence>
<evidence type="ECO:0000256" key="4">
    <source>
        <dbReference type="ARBA" id="ARBA00023136"/>
    </source>
</evidence>
<dbReference type="Gene3D" id="1.10.3630.10">
    <property type="entry name" value="yeast vps74-n-term truncation variant domain like"/>
    <property type="match status" value="1"/>
</dbReference>
<keyword evidence="2" id="KW-0333">Golgi apparatus</keyword>
<gene>
    <name evidence="5" type="ORF">ACFQ5G_11885</name>
</gene>
<accession>A0ABW4A721</accession>